<feature type="compositionally biased region" description="Basic and acidic residues" evidence="1">
    <location>
        <begin position="7"/>
        <end position="20"/>
    </location>
</feature>
<protein>
    <submittedName>
        <fullName evidence="2">Uncharacterized protein</fullName>
    </submittedName>
</protein>
<sequence length="353" mass="40715">RYVSFKNEPEPRKSDFEKLNLRLHAVPTNTKNQENKSMELPEENQKSKYDRSFLFLKDTDEVDYGKPLQYLFSPHKQEYKRTLGSTISSPMPSIQSNAYKKKKMNDFCTKENKPVRIDPLSESHAVGKKSLLPLCFEDELKNPDAKIINISPAKTGTDHKEQNYTNPIIFHETRCVQMFLLTKNRLLLHPMENRNTGPRKRVHFALERNEIFEPGINNQVITSTKPKKIMPSAWRKRMQAISFAVYHRVVEDKLKKKTTMQTPKNISEKSYNFSEPLSSLTKKCVDFLGKTVIQETSAKIGKLERLLFTVTPTSKFSASPVKCCSKPLKHILQVHKIPTVTPLDNLLTFSSEN</sequence>
<dbReference type="FunCoup" id="G1Q9I1">
    <property type="interactions" value="3"/>
</dbReference>
<dbReference type="Pfam" id="PF15078">
    <property type="entry name" value="DUF4545"/>
    <property type="match status" value="1"/>
</dbReference>
<keyword evidence="3" id="KW-1185">Reference proteome</keyword>
<dbReference type="eggNOG" id="ENOG502SCCV">
    <property type="taxonomic scope" value="Eukaryota"/>
</dbReference>
<dbReference type="STRING" id="59463.ENSMLUP00000020364"/>
<proteinExistence type="predicted"/>
<name>G1Q9I1_MYOLU</name>
<feature type="compositionally biased region" description="Basic and acidic residues" evidence="1">
    <location>
        <begin position="33"/>
        <end position="45"/>
    </location>
</feature>
<dbReference type="PANTHER" id="PTHR36873">
    <property type="entry name" value="HYPOTHETICAL GENE SUPPORTED BY BC079057"/>
    <property type="match status" value="1"/>
</dbReference>
<dbReference type="Proteomes" id="UP000001074">
    <property type="component" value="Unassembled WGS sequence"/>
</dbReference>
<dbReference type="EMBL" id="AAPE02019760">
    <property type="status" value="NOT_ANNOTATED_CDS"/>
    <property type="molecule type" value="Genomic_DNA"/>
</dbReference>
<dbReference type="InterPro" id="IPR027847">
    <property type="entry name" value="DUF4545"/>
</dbReference>
<dbReference type="GeneTree" id="ENSGT00390000010146"/>
<evidence type="ECO:0000313" key="3">
    <source>
        <dbReference type="Proteomes" id="UP000001074"/>
    </source>
</evidence>
<organism evidence="2 3">
    <name type="scientific">Myotis lucifugus</name>
    <name type="common">Little brown bat</name>
    <dbReference type="NCBI Taxonomy" id="59463"/>
    <lineage>
        <taxon>Eukaryota</taxon>
        <taxon>Metazoa</taxon>
        <taxon>Chordata</taxon>
        <taxon>Craniata</taxon>
        <taxon>Vertebrata</taxon>
        <taxon>Euteleostomi</taxon>
        <taxon>Mammalia</taxon>
        <taxon>Eutheria</taxon>
        <taxon>Laurasiatheria</taxon>
        <taxon>Chiroptera</taxon>
        <taxon>Yangochiroptera</taxon>
        <taxon>Vespertilionidae</taxon>
        <taxon>Myotis</taxon>
    </lineage>
</organism>
<dbReference type="HOGENOM" id="CLU_058935_0_0_1"/>
<evidence type="ECO:0000313" key="2">
    <source>
        <dbReference type="Ensembl" id="ENSMLUP00000020364.1"/>
    </source>
</evidence>
<reference evidence="2" key="3">
    <citation type="submission" date="2025-09" db="UniProtKB">
        <authorList>
            <consortium name="Ensembl"/>
        </authorList>
    </citation>
    <scope>IDENTIFICATION</scope>
</reference>
<reference evidence="2 3" key="1">
    <citation type="journal article" date="2011" name="Nature">
        <title>A high-resolution map of human evolutionary constraint using 29 mammals.</title>
        <authorList>
            <person name="Lindblad-Toh K."/>
            <person name="Garber M."/>
            <person name="Zuk O."/>
            <person name="Lin M.F."/>
            <person name="Parker B.J."/>
            <person name="Washietl S."/>
            <person name="Kheradpour P."/>
            <person name="Ernst J."/>
            <person name="Jordan G."/>
            <person name="Mauceli E."/>
            <person name="Ward L.D."/>
            <person name="Lowe C.B."/>
            <person name="Holloway A.K."/>
            <person name="Clamp M."/>
            <person name="Gnerre S."/>
            <person name="Alfoldi J."/>
            <person name="Beal K."/>
            <person name="Chang J."/>
            <person name="Clawson H."/>
            <person name="Cuff J."/>
            <person name="Di Palma F."/>
            <person name="Fitzgerald S."/>
            <person name="Flicek P."/>
            <person name="Guttman M."/>
            <person name="Hubisz M.J."/>
            <person name="Jaffe D.B."/>
            <person name="Jungreis I."/>
            <person name="Kent W.J."/>
            <person name="Kostka D."/>
            <person name="Lara M."/>
            <person name="Martins A.L."/>
            <person name="Massingham T."/>
            <person name="Moltke I."/>
            <person name="Raney B.J."/>
            <person name="Rasmussen M.D."/>
            <person name="Robinson J."/>
            <person name="Stark A."/>
            <person name="Vilella A.J."/>
            <person name="Wen J."/>
            <person name="Xie X."/>
            <person name="Zody M.C."/>
            <person name="Baldwin J."/>
            <person name="Bloom T."/>
            <person name="Chin C.W."/>
            <person name="Heiman D."/>
            <person name="Nicol R."/>
            <person name="Nusbaum C."/>
            <person name="Young S."/>
            <person name="Wilkinson J."/>
            <person name="Worley K.C."/>
            <person name="Kovar C.L."/>
            <person name="Muzny D.M."/>
            <person name="Gibbs R.A."/>
            <person name="Cree A."/>
            <person name="Dihn H.H."/>
            <person name="Fowler G."/>
            <person name="Jhangiani S."/>
            <person name="Joshi V."/>
            <person name="Lee S."/>
            <person name="Lewis L.R."/>
            <person name="Nazareth L.V."/>
            <person name="Okwuonu G."/>
            <person name="Santibanez J."/>
            <person name="Warren W.C."/>
            <person name="Mardis E.R."/>
            <person name="Weinstock G.M."/>
            <person name="Wilson R.K."/>
            <person name="Delehaunty K."/>
            <person name="Dooling D."/>
            <person name="Fronik C."/>
            <person name="Fulton L."/>
            <person name="Fulton B."/>
            <person name="Graves T."/>
            <person name="Minx P."/>
            <person name="Sodergren E."/>
            <person name="Birney E."/>
            <person name="Margulies E.H."/>
            <person name="Herrero J."/>
            <person name="Green E.D."/>
            <person name="Haussler D."/>
            <person name="Siepel A."/>
            <person name="Goldman N."/>
            <person name="Pollard K.S."/>
            <person name="Pedersen J.S."/>
            <person name="Lander E.S."/>
            <person name="Kellis M."/>
        </authorList>
    </citation>
    <scope>NUCLEOTIDE SEQUENCE [LARGE SCALE GENOMIC DNA]</scope>
</reference>
<dbReference type="AlphaFoldDB" id="G1Q9I1"/>
<evidence type="ECO:0000256" key="1">
    <source>
        <dbReference type="SAM" id="MobiDB-lite"/>
    </source>
</evidence>
<dbReference type="InParanoid" id="G1Q9I1"/>
<reference evidence="2" key="2">
    <citation type="submission" date="2025-08" db="UniProtKB">
        <authorList>
            <consortium name="Ensembl"/>
        </authorList>
    </citation>
    <scope>IDENTIFICATION</scope>
</reference>
<dbReference type="PANTHER" id="PTHR36873:SF1">
    <property type="entry name" value="HYPOTHETICAL GENE SUPPORTED BY BC079057"/>
    <property type="match status" value="1"/>
</dbReference>
<feature type="region of interest" description="Disordered" evidence="1">
    <location>
        <begin position="1"/>
        <end position="45"/>
    </location>
</feature>
<dbReference type="Ensembl" id="ENSMLUT00000024531.1">
    <property type="protein sequence ID" value="ENSMLUP00000020364.1"/>
    <property type="gene ID" value="ENSMLUG00000024118.1"/>
</dbReference>
<dbReference type="OMA" id="HPMENRN"/>
<accession>G1Q9I1</accession>
<dbReference type="EMBL" id="AAPE02019761">
    <property type="status" value="NOT_ANNOTATED_CDS"/>
    <property type="molecule type" value="Genomic_DNA"/>
</dbReference>